<reference evidence="5 6" key="1">
    <citation type="journal article" date="2010" name="PLoS Biol.">
        <title>Multi-platform next-generation sequencing of the domestic turkey (Meleagris gallopavo): genome assembly and analysis.</title>
        <authorList>
            <person name="Dalloul R.A."/>
            <person name="Long J.A."/>
            <person name="Zimin A.V."/>
            <person name="Aslam L."/>
            <person name="Beal K."/>
            <person name="Blomberg L.A."/>
            <person name="Bouffard P."/>
            <person name="Burt D.W."/>
            <person name="Crasta O."/>
            <person name="Crooijmans R.P."/>
            <person name="Cooper K."/>
            <person name="Coulombe R.A."/>
            <person name="De S."/>
            <person name="Delany M.E."/>
            <person name="Dodgson J.B."/>
            <person name="Dong J.J."/>
            <person name="Evans C."/>
            <person name="Frederickson K.M."/>
            <person name="Flicek P."/>
            <person name="Florea L."/>
            <person name="Folkerts O."/>
            <person name="Groenen M.A."/>
            <person name="Harkins T.T."/>
            <person name="Herrero J."/>
            <person name="Hoffmann S."/>
            <person name="Megens H.J."/>
            <person name="Jiang A."/>
            <person name="de Jong P."/>
            <person name="Kaiser P."/>
            <person name="Kim H."/>
            <person name="Kim K.W."/>
            <person name="Kim S."/>
            <person name="Langenberger D."/>
            <person name="Lee M.K."/>
            <person name="Lee T."/>
            <person name="Mane S."/>
            <person name="Marcais G."/>
            <person name="Marz M."/>
            <person name="McElroy A.P."/>
            <person name="Modise T."/>
            <person name="Nefedov M."/>
            <person name="Notredame C."/>
            <person name="Paton I.R."/>
            <person name="Payne W.S."/>
            <person name="Pertea G."/>
            <person name="Prickett D."/>
            <person name="Puiu D."/>
            <person name="Qioa D."/>
            <person name="Raineri E."/>
            <person name="Ruffier M."/>
            <person name="Salzberg S.L."/>
            <person name="Schatz M.C."/>
            <person name="Scheuring C."/>
            <person name="Schmidt C.J."/>
            <person name="Schroeder S."/>
            <person name="Searle S.M."/>
            <person name="Smith E.J."/>
            <person name="Smith J."/>
            <person name="Sonstegard T.S."/>
            <person name="Stadler P.F."/>
            <person name="Tafer H."/>
            <person name="Tu Z.J."/>
            <person name="Van Tassell C.P."/>
            <person name="Vilella A.J."/>
            <person name="Williams K.P."/>
            <person name="Yorke J.A."/>
            <person name="Zhang L."/>
            <person name="Zhang H.B."/>
            <person name="Zhang X."/>
            <person name="Zhang Y."/>
            <person name="Reed K.M."/>
        </authorList>
    </citation>
    <scope>NUCLEOTIDE SEQUENCE [LARGE SCALE GENOMIC DNA]</scope>
</reference>
<name>A0A803Y5Z1_MELGA</name>
<keyword evidence="2" id="KW-0732">Signal</keyword>
<keyword evidence="3" id="KW-0472">Membrane</keyword>
<dbReference type="InterPro" id="IPR015631">
    <property type="entry name" value="CD2/SLAM_rcpt"/>
</dbReference>
<evidence type="ECO:0000256" key="3">
    <source>
        <dbReference type="ARBA" id="ARBA00023136"/>
    </source>
</evidence>
<comment type="subcellular location">
    <subcellularLocation>
        <location evidence="1">Membrane</location>
    </subcellularLocation>
</comment>
<keyword evidence="6" id="KW-1185">Reference proteome</keyword>
<dbReference type="Proteomes" id="UP000001645">
    <property type="component" value="Chromosome 27"/>
</dbReference>
<protein>
    <recommendedName>
        <fullName evidence="7">Ig-like domain-containing protein</fullName>
    </recommendedName>
</protein>
<dbReference type="InterPro" id="IPR013783">
    <property type="entry name" value="Ig-like_fold"/>
</dbReference>
<evidence type="ECO:0008006" key="7">
    <source>
        <dbReference type="Google" id="ProtNLM"/>
    </source>
</evidence>
<dbReference type="AlphaFoldDB" id="A0A803Y5Z1"/>
<dbReference type="InterPro" id="IPR036179">
    <property type="entry name" value="Ig-like_dom_sf"/>
</dbReference>
<organism evidence="5 6">
    <name type="scientific">Meleagris gallopavo</name>
    <name type="common">Wild turkey</name>
    <dbReference type="NCBI Taxonomy" id="9103"/>
    <lineage>
        <taxon>Eukaryota</taxon>
        <taxon>Metazoa</taxon>
        <taxon>Chordata</taxon>
        <taxon>Craniata</taxon>
        <taxon>Vertebrata</taxon>
        <taxon>Euteleostomi</taxon>
        <taxon>Archelosauria</taxon>
        <taxon>Archosauria</taxon>
        <taxon>Dinosauria</taxon>
        <taxon>Saurischia</taxon>
        <taxon>Theropoda</taxon>
        <taxon>Coelurosauria</taxon>
        <taxon>Aves</taxon>
        <taxon>Neognathae</taxon>
        <taxon>Galloanserae</taxon>
        <taxon>Galliformes</taxon>
        <taxon>Phasianidae</taxon>
        <taxon>Meleagridinae</taxon>
        <taxon>Meleagris</taxon>
    </lineage>
</organism>
<sequence>DAQCGFWTPTGMKVAVVLTGQLLVFFVKAWAQQDQTHVEGLSGGVAYLIPRKQGFFHKVEWRFGKDLKIAIHENGEKVRYPNGPYKDRLKLFPNNTLRMDHLRKNDSNTYWVYMEDSAGTEHPESIRLHVYDAVPKPTINFVVNESNLESCEVIVNCSVELEDVTYEWLPPKKIASNGGSELFLSFSPLMEVYTCVAKNPVSSNSSKLIHRHPCSWEAESSAVTTSTKTSVQVSLGCLLLLLFSLP</sequence>
<dbReference type="SUPFAM" id="SSF48726">
    <property type="entry name" value="Immunoglobulin"/>
    <property type="match status" value="1"/>
</dbReference>
<evidence type="ECO:0000256" key="2">
    <source>
        <dbReference type="ARBA" id="ARBA00022729"/>
    </source>
</evidence>
<dbReference type="PANTHER" id="PTHR12080">
    <property type="entry name" value="SIGNALING LYMPHOCYTIC ACTIVATION MOLECULE"/>
    <property type="match status" value="1"/>
</dbReference>
<dbReference type="PANTHER" id="PTHR12080:SF18">
    <property type="entry name" value="SLAM FAMILY MEMBER 9"/>
    <property type="match status" value="1"/>
</dbReference>
<gene>
    <name evidence="5" type="primary">LOC109371034</name>
</gene>
<dbReference type="GO" id="GO:0009897">
    <property type="term" value="C:external side of plasma membrane"/>
    <property type="evidence" value="ECO:0007669"/>
    <property type="project" value="TreeGrafter"/>
</dbReference>
<proteinExistence type="predicted"/>
<dbReference type="GO" id="GO:0042110">
    <property type="term" value="P:T cell activation"/>
    <property type="evidence" value="ECO:0007669"/>
    <property type="project" value="TreeGrafter"/>
</dbReference>
<dbReference type="Ensembl" id="ENSMGAT00000027490.1">
    <property type="protein sequence ID" value="ENSMGAP00000027188.1"/>
    <property type="gene ID" value="ENSMGAG00000019762.1"/>
</dbReference>
<evidence type="ECO:0000256" key="1">
    <source>
        <dbReference type="ARBA" id="ARBA00004370"/>
    </source>
</evidence>
<reference evidence="5" key="3">
    <citation type="submission" date="2025-09" db="UniProtKB">
        <authorList>
            <consortium name="Ensembl"/>
        </authorList>
    </citation>
    <scope>IDENTIFICATION</scope>
</reference>
<dbReference type="Gene3D" id="2.60.40.10">
    <property type="entry name" value="Immunoglobulins"/>
    <property type="match status" value="2"/>
</dbReference>
<evidence type="ECO:0000256" key="4">
    <source>
        <dbReference type="ARBA" id="ARBA00023180"/>
    </source>
</evidence>
<accession>A0A803Y5Z1</accession>
<dbReference type="GeneTree" id="ENSGT01030000234540"/>
<reference evidence="5" key="2">
    <citation type="submission" date="2025-08" db="UniProtKB">
        <authorList>
            <consortium name="Ensembl"/>
        </authorList>
    </citation>
    <scope>IDENTIFICATION</scope>
</reference>
<evidence type="ECO:0000313" key="5">
    <source>
        <dbReference type="Ensembl" id="ENSMGAP00000027188.1"/>
    </source>
</evidence>
<dbReference type="InParanoid" id="A0A803Y5Z1"/>
<evidence type="ECO:0000313" key="6">
    <source>
        <dbReference type="Proteomes" id="UP000001645"/>
    </source>
</evidence>
<keyword evidence="4" id="KW-0325">Glycoprotein</keyword>